<feature type="transmembrane region" description="Helical" evidence="8">
    <location>
        <begin position="26"/>
        <end position="44"/>
    </location>
</feature>
<protein>
    <recommendedName>
        <fullName evidence="9">Pycsar effector protein domain-containing protein</fullName>
    </recommendedName>
</protein>
<dbReference type="EMBL" id="CP001778">
    <property type="protein sequence ID" value="ADD45856.1"/>
    <property type="molecule type" value="Genomic_DNA"/>
</dbReference>
<proteinExistence type="predicted"/>
<dbReference type="eggNOG" id="ENOG502ZRCY">
    <property type="taxonomic scope" value="Bacteria"/>
</dbReference>
<dbReference type="GO" id="GO:0051607">
    <property type="term" value="P:defense response to virus"/>
    <property type="evidence" value="ECO:0007669"/>
    <property type="project" value="UniProtKB-KW"/>
</dbReference>
<organism evidence="10 11">
    <name type="scientific">Stackebrandtia nassauensis (strain DSM 44728 / CIP 108903 / NRRL B-16338 / NBRC 102104 / LLR-40K-21)</name>
    <dbReference type="NCBI Taxonomy" id="446470"/>
    <lineage>
        <taxon>Bacteria</taxon>
        <taxon>Bacillati</taxon>
        <taxon>Actinomycetota</taxon>
        <taxon>Actinomycetes</taxon>
        <taxon>Glycomycetales</taxon>
        <taxon>Glycomycetaceae</taxon>
        <taxon>Stackebrandtia</taxon>
    </lineage>
</organism>
<accession>D3Q2V5</accession>
<evidence type="ECO:0000256" key="3">
    <source>
        <dbReference type="ARBA" id="ARBA00022692"/>
    </source>
</evidence>
<comment type="subcellular location">
    <subcellularLocation>
        <location evidence="1">Cell membrane</location>
    </subcellularLocation>
</comment>
<evidence type="ECO:0000313" key="10">
    <source>
        <dbReference type="EMBL" id="ADD45856.1"/>
    </source>
</evidence>
<evidence type="ECO:0000256" key="4">
    <source>
        <dbReference type="ARBA" id="ARBA00022741"/>
    </source>
</evidence>
<keyword evidence="6" id="KW-0051">Antiviral defense</keyword>
<sequence length="155" mass="16474">MVSIAALRADELAAVRTELSRIDTKAGLLGTGVLAGLAWGAAALTPDKSLAVTVCGWGAEATAAAAGIVLLLVVRPRLRGRHGFLAWSGHPVTSWVRLERLAANDHDHQHERHAELTELAAMVKHKYRLLRLAVDMLLIAAALAAVTIIVDIVLT</sequence>
<dbReference type="KEGG" id="sna:Snas_6235"/>
<keyword evidence="11" id="KW-1185">Reference proteome</keyword>
<dbReference type="Proteomes" id="UP000000844">
    <property type="component" value="Chromosome"/>
</dbReference>
<evidence type="ECO:0000256" key="6">
    <source>
        <dbReference type="ARBA" id="ARBA00023118"/>
    </source>
</evidence>
<gene>
    <name evidence="10" type="ordered locus">Snas_6235</name>
</gene>
<evidence type="ECO:0000313" key="11">
    <source>
        <dbReference type="Proteomes" id="UP000000844"/>
    </source>
</evidence>
<reference evidence="10 11" key="1">
    <citation type="journal article" date="2009" name="Stand. Genomic Sci.">
        <title>Complete genome sequence of Stackebrandtia nassauensis type strain (LLR-40K-21).</title>
        <authorList>
            <person name="Munk C."/>
            <person name="Lapidus A."/>
            <person name="Copeland A."/>
            <person name="Jando M."/>
            <person name="Mayilraj S."/>
            <person name="Glavina Del Rio T."/>
            <person name="Nolan M."/>
            <person name="Chen F."/>
            <person name="Lucas S."/>
            <person name="Tice H."/>
            <person name="Cheng J.F."/>
            <person name="Han C."/>
            <person name="Detter J.C."/>
            <person name="Bruce D."/>
            <person name="Goodwin L."/>
            <person name="Chain P."/>
            <person name="Pitluck S."/>
            <person name="Goker M."/>
            <person name="Ovchinikova G."/>
            <person name="Pati A."/>
            <person name="Ivanova N."/>
            <person name="Mavromatis K."/>
            <person name="Chen A."/>
            <person name="Palaniappan K."/>
            <person name="Land M."/>
            <person name="Hauser L."/>
            <person name="Chang Y.J."/>
            <person name="Jeffries C.D."/>
            <person name="Bristow J."/>
            <person name="Eisen J.A."/>
            <person name="Markowitz V."/>
            <person name="Hugenholtz P."/>
            <person name="Kyrpides N.C."/>
            <person name="Klenk H.P."/>
        </authorList>
    </citation>
    <scope>NUCLEOTIDE SEQUENCE [LARGE SCALE GENOMIC DNA]</scope>
    <source>
        <strain evidence="11">DSM 44728 / CIP 108903 / NRRL B-16338 / NBRC 102104 / LLR-40K-21</strain>
    </source>
</reference>
<dbReference type="RefSeq" id="WP_013021427.1">
    <property type="nucleotide sequence ID" value="NC_013947.1"/>
</dbReference>
<evidence type="ECO:0000256" key="1">
    <source>
        <dbReference type="ARBA" id="ARBA00004236"/>
    </source>
</evidence>
<evidence type="ECO:0000256" key="8">
    <source>
        <dbReference type="SAM" id="Phobius"/>
    </source>
</evidence>
<dbReference type="Pfam" id="PF18967">
    <property type="entry name" value="PycTM"/>
    <property type="match status" value="1"/>
</dbReference>
<dbReference type="GO" id="GO:0000166">
    <property type="term" value="F:nucleotide binding"/>
    <property type="evidence" value="ECO:0007669"/>
    <property type="project" value="UniProtKB-KW"/>
</dbReference>
<evidence type="ECO:0000259" key="9">
    <source>
        <dbReference type="Pfam" id="PF18967"/>
    </source>
</evidence>
<evidence type="ECO:0000256" key="2">
    <source>
        <dbReference type="ARBA" id="ARBA00022475"/>
    </source>
</evidence>
<dbReference type="AlphaFoldDB" id="D3Q2V5"/>
<keyword evidence="7 8" id="KW-0472">Membrane</keyword>
<feature type="domain" description="Pycsar effector protein" evidence="9">
    <location>
        <begin position="11"/>
        <end position="149"/>
    </location>
</feature>
<keyword evidence="3 8" id="KW-0812">Transmembrane</keyword>
<keyword evidence="5 8" id="KW-1133">Transmembrane helix</keyword>
<evidence type="ECO:0000256" key="5">
    <source>
        <dbReference type="ARBA" id="ARBA00022989"/>
    </source>
</evidence>
<feature type="transmembrane region" description="Helical" evidence="8">
    <location>
        <begin position="132"/>
        <end position="154"/>
    </location>
</feature>
<keyword evidence="4" id="KW-0547">Nucleotide-binding</keyword>
<dbReference type="HOGENOM" id="CLU_1694454_0_0_11"/>
<keyword evidence="2" id="KW-1003">Cell membrane</keyword>
<feature type="transmembrane region" description="Helical" evidence="8">
    <location>
        <begin position="50"/>
        <end position="74"/>
    </location>
</feature>
<evidence type="ECO:0000256" key="7">
    <source>
        <dbReference type="ARBA" id="ARBA00023136"/>
    </source>
</evidence>
<name>D3Q2V5_STANL</name>
<dbReference type="InterPro" id="IPR043760">
    <property type="entry name" value="PycTM_dom"/>
</dbReference>
<dbReference type="GO" id="GO:0005886">
    <property type="term" value="C:plasma membrane"/>
    <property type="evidence" value="ECO:0007669"/>
    <property type="project" value="UniProtKB-SubCell"/>
</dbReference>